<dbReference type="EMBL" id="KN825494">
    <property type="protein sequence ID" value="KIK90615.1"/>
    <property type="molecule type" value="Genomic_DNA"/>
</dbReference>
<protein>
    <submittedName>
        <fullName evidence="1">Uncharacterized protein</fullName>
    </submittedName>
</protein>
<dbReference type="HOGENOM" id="CLU_2518715_0_0_1"/>
<dbReference type="InParanoid" id="A0A0D0E1S8"/>
<sequence>VEAHAPSWWSLLGILLDDEGARLGESRGRMDGDRDVDITSGVPILEDDSESYCDEVDEIDLKGVINTLTGGKRSCLVIEDRHIQC</sequence>
<reference evidence="2" key="2">
    <citation type="submission" date="2015-01" db="EMBL/GenBank/DDBJ databases">
        <title>Evolutionary Origins and Diversification of the Mycorrhizal Mutualists.</title>
        <authorList>
            <consortium name="DOE Joint Genome Institute"/>
            <consortium name="Mycorrhizal Genomics Consortium"/>
            <person name="Kohler A."/>
            <person name="Kuo A."/>
            <person name="Nagy L.G."/>
            <person name="Floudas D."/>
            <person name="Copeland A."/>
            <person name="Barry K.W."/>
            <person name="Cichocki N."/>
            <person name="Veneault-Fourrey C."/>
            <person name="LaButti K."/>
            <person name="Lindquist E.A."/>
            <person name="Lipzen A."/>
            <person name="Lundell T."/>
            <person name="Morin E."/>
            <person name="Murat C."/>
            <person name="Riley R."/>
            <person name="Ohm R."/>
            <person name="Sun H."/>
            <person name="Tunlid A."/>
            <person name="Henrissat B."/>
            <person name="Grigoriev I.V."/>
            <person name="Hibbett D.S."/>
            <person name="Martin F."/>
        </authorList>
    </citation>
    <scope>NUCLEOTIDE SEQUENCE [LARGE SCALE GENOMIC DNA]</scope>
    <source>
        <strain evidence="2">Ve08.2h10</strain>
    </source>
</reference>
<keyword evidence="2" id="KW-1185">Reference proteome</keyword>
<feature type="non-terminal residue" evidence="1">
    <location>
        <position position="1"/>
    </location>
</feature>
<gene>
    <name evidence="1" type="ORF">PAXRUDRAFT_151528</name>
</gene>
<dbReference type="Proteomes" id="UP000054538">
    <property type="component" value="Unassembled WGS sequence"/>
</dbReference>
<name>A0A0D0E1S8_9AGAM</name>
<accession>A0A0D0E1S8</accession>
<reference evidence="1 2" key="1">
    <citation type="submission" date="2014-04" db="EMBL/GenBank/DDBJ databases">
        <authorList>
            <consortium name="DOE Joint Genome Institute"/>
            <person name="Kuo A."/>
            <person name="Kohler A."/>
            <person name="Jargeat P."/>
            <person name="Nagy L.G."/>
            <person name="Floudas D."/>
            <person name="Copeland A."/>
            <person name="Barry K.W."/>
            <person name="Cichocki N."/>
            <person name="Veneault-Fourrey C."/>
            <person name="LaButti K."/>
            <person name="Lindquist E.A."/>
            <person name="Lipzen A."/>
            <person name="Lundell T."/>
            <person name="Morin E."/>
            <person name="Murat C."/>
            <person name="Sun H."/>
            <person name="Tunlid A."/>
            <person name="Henrissat B."/>
            <person name="Grigoriev I.V."/>
            <person name="Hibbett D.S."/>
            <person name="Martin F."/>
            <person name="Nordberg H.P."/>
            <person name="Cantor M.N."/>
            <person name="Hua S.X."/>
        </authorList>
    </citation>
    <scope>NUCLEOTIDE SEQUENCE [LARGE SCALE GENOMIC DNA]</scope>
    <source>
        <strain evidence="1 2">Ve08.2h10</strain>
    </source>
</reference>
<dbReference type="AlphaFoldDB" id="A0A0D0E1S8"/>
<evidence type="ECO:0000313" key="2">
    <source>
        <dbReference type="Proteomes" id="UP000054538"/>
    </source>
</evidence>
<organism evidence="1 2">
    <name type="scientific">Paxillus rubicundulus Ve08.2h10</name>
    <dbReference type="NCBI Taxonomy" id="930991"/>
    <lineage>
        <taxon>Eukaryota</taxon>
        <taxon>Fungi</taxon>
        <taxon>Dikarya</taxon>
        <taxon>Basidiomycota</taxon>
        <taxon>Agaricomycotina</taxon>
        <taxon>Agaricomycetes</taxon>
        <taxon>Agaricomycetidae</taxon>
        <taxon>Boletales</taxon>
        <taxon>Paxilineae</taxon>
        <taxon>Paxillaceae</taxon>
        <taxon>Paxillus</taxon>
    </lineage>
</organism>
<proteinExistence type="predicted"/>
<dbReference type="OrthoDB" id="2677494at2759"/>
<evidence type="ECO:0000313" key="1">
    <source>
        <dbReference type="EMBL" id="KIK90615.1"/>
    </source>
</evidence>